<accession>Q5AWS3</accession>
<dbReference type="HOGENOM" id="CLU_880071_0_0_1"/>
<dbReference type="RefSeq" id="XP_680526.1">
    <property type="nucleotide sequence ID" value="XM_675434.1"/>
</dbReference>
<dbReference type="GeneID" id="2869919"/>
<dbReference type="InParanoid" id="Q5AWS3"/>
<protein>
    <submittedName>
        <fullName evidence="2">Uncharacterized protein</fullName>
    </submittedName>
</protein>
<dbReference type="eggNOG" id="ENOG502SY80">
    <property type="taxonomic scope" value="Eukaryota"/>
</dbReference>
<reference evidence="3" key="1">
    <citation type="journal article" date="2005" name="Nature">
        <title>Sequencing of Aspergillus nidulans and comparative analysis with A. fumigatus and A. oryzae.</title>
        <authorList>
            <person name="Galagan J.E."/>
            <person name="Calvo S.E."/>
            <person name="Cuomo C."/>
            <person name="Ma L.J."/>
            <person name="Wortman J.R."/>
            <person name="Batzoglou S."/>
            <person name="Lee S.I."/>
            <person name="Basturkmen M."/>
            <person name="Spevak C.C."/>
            <person name="Clutterbuck J."/>
            <person name="Kapitonov V."/>
            <person name="Jurka J."/>
            <person name="Scazzocchio C."/>
            <person name="Farman M."/>
            <person name="Butler J."/>
            <person name="Purcell S."/>
            <person name="Harris S."/>
            <person name="Braus G.H."/>
            <person name="Draht O."/>
            <person name="Busch S."/>
            <person name="D'Enfert C."/>
            <person name="Bouchier C."/>
            <person name="Goldman G.H."/>
            <person name="Bell-Pedersen D."/>
            <person name="Griffiths-Jones S."/>
            <person name="Doonan J.H."/>
            <person name="Yu J."/>
            <person name="Vienken K."/>
            <person name="Pain A."/>
            <person name="Freitag M."/>
            <person name="Selker E.U."/>
            <person name="Archer D.B."/>
            <person name="Penalva M.A."/>
            <person name="Oakley B.R."/>
            <person name="Momany M."/>
            <person name="Tanaka T."/>
            <person name="Kumagai T."/>
            <person name="Asai K."/>
            <person name="Machida M."/>
            <person name="Nierman W.C."/>
            <person name="Denning D.W."/>
            <person name="Caddick M."/>
            <person name="Hynes M."/>
            <person name="Paoletti M."/>
            <person name="Fischer R."/>
            <person name="Miller B."/>
            <person name="Dyer P."/>
            <person name="Sachs M.S."/>
            <person name="Osmani S.A."/>
            <person name="Birren B.W."/>
        </authorList>
    </citation>
    <scope>NUCLEOTIDE SEQUENCE [LARGE SCALE GENOMIC DNA]</scope>
    <source>
        <strain evidence="3">FGSC A4 / ATCC 38163 / CBS 112.46 / NRRL 194 / M139</strain>
    </source>
</reference>
<name>Q5AWS3_EMENI</name>
<dbReference type="EMBL" id="BN001304">
    <property type="protein sequence ID" value="CBF78754.1"/>
    <property type="molecule type" value="Genomic_DNA"/>
</dbReference>
<dbReference type="OMA" id="EMCERER"/>
<feature type="region of interest" description="Disordered" evidence="1">
    <location>
        <begin position="1"/>
        <end position="58"/>
    </location>
</feature>
<accession>C8VCV3</accession>
<sequence>MDGEEVGSYPVLIGVSPDTDPDPDMASFQHVESVDTAEDCVEATNESQEPGNSNHQPYATAPVVAPYPRQQSRHDSCSHSTAIRQWRIDQHETCNTCGRRPFLRWFYLCTEDTTDYSASTDRNGSLLSEWITDAILEGEYTDEQRDKLWQQKLEVLELCEMERTLSMSGSCYDPSHGAEQQYEFHQFETHQSRLSADVHSRPGRCQYRACHHCDRKLQERTWVSLNAVCNDPDTTPPSVWDLWETPVSDVKVVKNLGLRPPCPPAPPPHFSQCSYRAFHRRRVRSISHLAGYESSLNMGAMSNLSTIEEITEEFDI</sequence>
<gene>
    <name evidence="2" type="ORF">ANIA_07257</name>
</gene>
<keyword evidence="3" id="KW-1185">Reference proteome</keyword>
<proteinExistence type="predicted"/>
<dbReference type="KEGG" id="ani:ANIA_07257"/>
<organism evidence="2 3">
    <name type="scientific">Emericella nidulans (strain FGSC A4 / ATCC 38163 / CBS 112.46 / NRRL 194 / M139)</name>
    <name type="common">Aspergillus nidulans</name>
    <dbReference type="NCBI Taxonomy" id="227321"/>
    <lineage>
        <taxon>Eukaryota</taxon>
        <taxon>Fungi</taxon>
        <taxon>Dikarya</taxon>
        <taxon>Ascomycota</taxon>
        <taxon>Pezizomycotina</taxon>
        <taxon>Eurotiomycetes</taxon>
        <taxon>Eurotiomycetidae</taxon>
        <taxon>Eurotiales</taxon>
        <taxon>Aspergillaceae</taxon>
        <taxon>Aspergillus</taxon>
        <taxon>Aspergillus subgen. Nidulantes</taxon>
    </lineage>
</organism>
<dbReference type="VEuPathDB" id="FungiDB:AN7257"/>
<reference evidence="3" key="2">
    <citation type="journal article" date="2009" name="Fungal Genet. Biol.">
        <title>The 2008 update of the Aspergillus nidulans genome annotation: a community effort.</title>
        <authorList>
            <person name="Wortman J.R."/>
            <person name="Gilsenan J.M."/>
            <person name="Joardar V."/>
            <person name="Deegan J."/>
            <person name="Clutterbuck J."/>
            <person name="Andersen M.R."/>
            <person name="Archer D."/>
            <person name="Bencina M."/>
            <person name="Braus G."/>
            <person name="Coutinho P."/>
            <person name="von Dohren H."/>
            <person name="Doonan J."/>
            <person name="Driessen A.J."/>
            <person name="Durek P."/>
            <person name="Espeso E."/>
            <person name="Fekete E."/>
            <person name="Flipphi M."/>
            <person name="Estrada C.G."/>
            <person name="Geysens S."/>
            <person name="Goldman G."/>
            <person name="de Groot P.W."/>
            <person name="Hansen K."/>
            <person name="Harris S.D."/>
            <person name="Heinekamp T."/>
            <person name="Helmstaedt K."/>
            <person name="Henrissat B."/>
            <person name="Hofmann G."/>
            <person name="Homan T."/>
            <person name="Horio T."/>
            <person name="Horiuchi H."/>
            <person name="James S."/>
            <person name="Jones M."/>
            <person name="Karaffa L."/>
            <person name="Karanyi Z."/>
            <person name="Kato M."/>
            <person name="Keller N."/>
            <person name="Kelly D.E."/>
            <person name="Kiel J.A."/>
            <person name="Kim J.M."/>
            <person name="van der Klei I.J."/>
            <person name="Klis F.M."/>
            <person name="Kovalchuk A."/>
            <person name="Krasevec N."/>
            <person name="Kubicek C.P."/>
            <person name="Liu B."/>
            <person name="Maccabe A."/>
            <person name="Meyer V."/>
            <person name="Mirabito P."/>
            <person name="Miskei M."/>
            <person name="Mos M."/>
            <person name="Mullins J."/>
            <person name="Nelson D.R."/>
            <person name="Nielsen J."/>
            <person name="Oakley B.R."/>
            <person name="Osmani S.A."/>
            <person name="Pakula T."/>
            <person name="Paszewski A."/>
            <person name="Paulsen I."/>
            <person name="Pilsyk S."/>
            <person name="Pocsi I."/>
            <person name="Punt P.J."/>
            <person name="Ram A.F."/>
            <person name="Ren Q."/>
            <person name="Robellet X."/>
            <person name="Robson G."/>
            <person name="Seiboth B."/>
            <person name="van Solingen P."/>
            <person name="Specht T."/>
            <person name="Sun J."/>
            <person name="Taheri-Talesh N."/>
            <person name="Takeshita N."/>
            <person name="Ussery D."/>
            <person name="vanKuyk P.A."/>
            <person name="Visser H."/>
            <person name="van de Vondervoort P.J."/>
            <person name="de Vries R.P."/>
            <person name="Walton J."/>
            <person name="Xiang X."/>
            <person name="Xiong Y."/>
            <person name="Zeng A.P."/>
            <person name="Brandt B.W."/>
            <person name="Cornell M.J."/>
            <person name="van den Hondel C.A."/>
            <person name="Visser J."/>
            <person name="Oliver S.G."/>
            <person name="Turner G."/>
        </authorList>
    </citation>
    <scope>GENOME REANNOTATION</scope>
    <source>
        <strain evidence="3">FGSC A4 / ATCC 38163 / CBS 112.46 / NRRL 194 / M139</strain>
    </source>
</reference>
<dbReference type="Proteomes" id="UP000000560">
    <property type="component" value="Chromosome IV"/>
</dbReference>
<evidence type="ECO:0000256" key="1">
    <source>
        <dbReference type="SAM" id="MobiDB-lite"/>
    </source>
</evidence>
<dbReference type="AlphaFoldDB" id="Q5AWS3"/>
<dbReference type="OrthoDB" id="4776522at2759"/>
<feature type="compositionally biased region" description="Polar residues" evidence="1">
    <location>
        <begin position="44"/>
        <end position="56"/>
    </location>
</feature>
<evidence type="ECO:0000313" key="3">
    <source>
        <dbReference type="Proteomes" id="UP000000560"/>
    </source>
</evidence>
<evidence type="ECO:0000313" key="2">
    <source>
        <dbReference type="EMBL" id="CBF78754.1"/>
    </source>
</evidence>
<dbReference type="STRING" id="227321.Q5AWS3"/>